<accession>A0A8H5I206</accession>
<name>A0A8H5I206_9AGAR</name>
<feature type="compositionally biased region" description="Low complexity" evidence="2">
    <location>
        <begin position="418"/>
        <end position="429"/>
    </location>
</feature>
<feature type="region of interest" description="Disordered" evidence="2">
    <location>
        <begin position="1"/>
        <end position="39"/>
    </location>
</feature>
<sequence>MTTTTVSRSLRERAISFGRRNSSPPGPRSPSPTFSETTNVSAMNFGATGPSKIITRADLRASLQAYERLLSSCASYRAALVALSQATAEFADAMQTTSGLKGPSYEAGTRLQASSGLHHLIGNHYHVLASLLSFGYTIPYSYKLQSQADSLDNNFEKPLRQHLGNYRTIVMERSAAYERALKEKSEIIRQTERRNMNRKERNLQTFRDALAILQRQVDELDELKIEHYAEIVEHEEEVWDVVQAKVCLVVRSTMDVYDKFTSKASDPIIEPMLQTIPDPFDSYGPPQSEDQIFSILRPLSIMPSAPSSSTTSLTQTPEMDNIQGLPSVSSSVSASWTQNTNMNLINPAPVVFPTEPSEWADIPSSPTSTSASTPASPRSTSPASPVIRRHSVPFLPAGHNSRKSDSKLRTVLSVIDESNQNTNSNVSQNRTGVSEQPTPSDTVDSKAVSNDSLASQPLIQPRPQKRPNFTWTSPFSSYSYGYGHSPYNEADTNGDTTPRNSTFIHSSSSEPLSPTNTTNTVDGPARGDSAIDLDRDTSALEENVPVLF</sequence>
<dbReference type="GO" id="GO:0005543">
    <property type="term" value="F:phospholipid binding"/>
    <property type="evidence" value="ECO:0007669"/>
    <property type="project" value="InterPro"/>
</dbReference>
<comment type="caution">
    <text evidence="3">The sequence shown here is derived from an EMBL/GenBank/DDBJ whole genome shotgun (WGS) entry which is preliminary data.</text>
</comment>
<dbReference type="InterPro" id="IPR027267">
    <property type="entry name" value="AH/BAR_dom_sf"/>
</dbReference>
<dbReference type="InterPro" id="IPR037470">
    <property type="entry name" value="IVY1"/>
</dbReference>
<feature type="compositionally biased region" description="Polar residues" evidence="2">
    <location>
        <begin position="430"/>
        <end position="458"/>
    </location>
</feature>
<dbReference type="EMBL" id="JAACJN010000001">
    <property type="protein sequence ID" value="KAF5393598.1"/>
    <property type="molecule type" value="Genomic_DNA"/>
</dbReference>
<dbReference type="PANTHER" id="PTHR38407">
    <property type="entry name" value="PROTEIN IVY1"/>
    <property type="match status" value="1"/>
</dbReference>
<evidence type="ECO:0000313" key="4">
    <source>
        <dbReference type="Proteomes" id="UP000518752"/>
    </source>
</evidence>
<evidence type="ECO:0008006" key="5">
    <source>
        <dbReference type="Google" id="ProtNLM"/>
    </source>
</evidence>
<evidence type="ECO:0000256" key="1">
    <source>
        <dbReference type="SAM" id="Coils"/>
    </source>
</evidence>
<dbReference type="OrthoDB" id="5594612at2759"/>
<feature type="region of interest" description="Disordered" evidence="2">
    <location>
        <begin position="486"/>
        <end position="548"/>
    </location>
</feature>
<dbReference type="AlphaFoldDB" id="A0A8H5I206"/>
<gene>
    <name evidence="3" type="ORF">D9757_000218</name>
</gene>
<dbReference type="PANTHER" id="PTHR38407:SF1">
    <property type="entry name" value="PROTEIN IVY1"/>
    <property type="match status" value="1"/>
</dbReference>
<keyword evidence="4" id="KW-1185">Reference proteome</keyword>
<feature type="coiled-coil region" evidence="1">
    <location>
        <begin position="174"/>
        <end position="237"/>
    </location>
</feature>
<feature type="region of interest" description="Disordered" evidence="2">
    <location>
        <begin position="356"/>
        <end position="387"/>
    </location>
</feature>
<feature type="compositionally biased region" description="Low complexity" evidence="2">
    <location>
        <begin position="304"/>
        <end position="317"/>
    </location>
</feature>
<feature type="compositionally biased region" description="Low complexity" evidence="2">
    <location>
        <begin position="363"/>
        <end position="385"/>
    </location>
</feature>
<feature type="region of interest" description="Disordered" evidence="2">
    <location>
        <begin position="414"/>
        <end position="472"/>
    </location>
</feature>
<dbReference type="Gene3D" id="1.20.1270.60">
    <property type="entry name" value="Arfaptin homology (AH) domain/BAR domain"/>
    <property type="match status" value="2"/>
</dbReference>
<dbReference type="Proteomes" id="UP000518752">
    <property type="component" value="Unassembled WGS sequence"/>
</dbReference>
<dbReference type="GO" id="GO:0000329">
    <property type="term" value="C:fungal-type vacuole membrane"/>
    <property type="evidence" value="ECO:0007669"/>
    <property type="project" value="InterPro"/>
</dbReference>
<dbReference type="GO" id="GO:0042144">
    <property type="term" value="P:vacuole fusion, non-autophagic"/>
    <property type="evidence" value="ECO:0007669"/>
    <property type="project" value="InterPro"/>
</dbReference>
<protein>
    <recommendedName>
        <fullName evidence="5">IMD domain-containing protein</fullName>
    </recommendedName>
</protein>
<evidence type="ECO:0000256" key="2">
    <source>
        <dbReference type="SAM" id="MobiDB-lite"/>
    </source>
</evidence>
<proteinExistence type="predicted"/>
<evidence type="ECO:0000313" key="3">
    <source>
        <dbReference type="EMBL" id="KAF5393598.1"/>
    </source>
</evidence>
<feature type="compositionally biased region" description="Polar residues" evidence="2">
    <location>
        <begin position="490"/>
        <end position="521"/>
    </location>
</feature>
<feature type="region of interest" description="Disordered" evidence="2">
    <location>
        <begin position="304"/>
        <end position="328"/>
    </location>
</feature>
<organism evidence="3 4">
    <name type="scientific">Collybiopsis confluens</name>
    <dbReference type="NCBI Taxonomy" id="2823264"/>
    <lineage>
        <taxon>Eukaryota</taxon>
        <taxon>Fungi</taxon>
        <taxon>Dikarya</taxon>
        <taxon>Basidiomycota</taxon>
        <taxon>Agaricomycotina</taxon>
        <taxon>Agaricomycetes</taxon>
        <taxon>Agaricomycetidae</taxon>
        <taxon>Agaricales</taxon>
        <taxon>Marasmiineae</taxon>
        <taxon>Omphalotaceae</taxon>
        <taxon>Collybiopsis</taxon>
    </lineage>
</organism>
<keyword evidence="1" id="KW-0175">Coiled coil</keyword>
<reference evidence="3 4" key="1">
    <citation type="journal article" date="2020" name="ISME J.">
        <title>Uncovering the hidden diversity of litter-decomposition mechanisms in mushroom-forming fungi.</title>
        <authorList>
            <person name="Floudas D."/>
            <person name="Bentzer J."/>
            <person name="Ahren D."/>
            <person name="Johansson T."/>
            <person name="Persson P."/>
            <person name="Tunlid A."/>
        </authorList>
    </citation>
    <scope>NUCLEOTIDE SEQUENCE [LARGE SCALE GENOMIC DNA]</scope>
    <source>
        <strain evidence="3 4">CBS 406.79</strain>
    </source>
</reference>